<dbReference type="EMBL" id="MWPS01000015">
    <property type="protein sequence ID" value="OPG16688.1"/>
    <property type="molecule type" value="Genomic_DNA"/>
</dbReference>
<dbReference type="GO" id="GO:0003677">
    <property type="term" value="F:DNA binding"/>
    <property type="evidence" value="ECO:0007669"/>
    <property type="project" value="InterPro"/>
</dbReference>
<organism evidence="2 3">
    <name type="scientific">Ferroacidibacillus organovorans</name>
    <dbReference type="NCBI Taxonomy" id="1765683"/>
    <lineage>
        <taxon>Bacteria</taxon>
        <taxon>Bacillati</taxon>
        <taxon>Bacillota</taxon>
        <taxon>Bacilli</taxon>
        <taxon>Bacillales</taxon>
        <taxon>Alicyclobacillaceae</taxon>
        <taxon>Ferroacidibacillus</taxon>
    </lineage>
</organism>
<feature type="domain" description="HTH cro/C1-type" evidence="1">
    <location>
        <begin position="36"/>
        <end position="83"/>
    </location>
</feature>
<dbReference type="InterPro" id="IPR041413">
    <property type="entry name" value="MLTR_LBD"/>
</dbReference>
<dbReference type="RefSeq" id="WP_079290151.1">
    <property type="nucleotide sequence ID" value="NZ_MWPS01000015.1"/>
</dbReference>
<dbReference type="Proteomes" id="UP000190229">
    <property type="component" value="Unassembled WGS sequence"/>
</dbReference>
<proteinExistence type="predicted"/>
<dbReference type="InterPro" id="IPR001387">
    <property type="entry name" value="Cro/C1-type_HTH"/>
</dbReference>
<comment type="caution">
    <text evidence="2">The sequence shown here is derived from an EMBL/GenBank/DDBJ whole genome shotgun (WGS) entry which is preliminary data.</text>
</comment>
<dbReference type="AlphaFoldDB" id="A0A1V4EVL3"/>
<dbReference type="CDD" id="cd00093">
    <property type="entry name" value="HTH_XRE"/>
    <property type="match status" value="1"/>
</dbReference>
<reference evidence="2 3" key="1">
    <citation type="submission" date="2017-02" db="EMBL/GenBank/DDBJ databases">
        <title>Draft genome of Acidibacillus ferrooxidans Huett2.</title>
        <authorList>
            <person name="Schopf S."/>
        </authorList>
    </citation>
    <scope>NUCLEOTIDE SEQUENCE [LARGE SCALE GENOMIC DNA]</scope>
    <source>
        <strain evidence="2 3">Huett2</strain>
    </source>
</reference>
<dbReference type="InterPro" id="IPR010982">
    <property type="entry name" value="Lambda_DNA-bd_dom_sf"/>
</dbReference>
<dbReference type="SMART" id="SM00530">
    <property type="entry name" value="HTH_XRE"/>
    <property type="match status" value="1"/>
</dbReference>
<evidence type="ECO:0000313" key="3">
    <source>
        <dbReference type="Proteomes" id="UP000190229"/>
    </source>
</evidence>
<dbReference type="Gene3D" id="3.30.450.180">
    <property type="match status" value="1"/>
</dbReference>
<keyword evidence="3" id="KW-1185">Reference proteome</keyword>
<evidence type="ECO:0000313" key="2">
    <source>
        <dbReference type="EMBL" id="OPG16688.1"/>
    </source>
</evidence>
<gene>
    <name evidence="2" type="ORF">B2M26_05380</name>
</gene>
<name>A0A1V4EVL3_9BACL</name>
<dbReference type="PANTHER" id="PTHR35010">
    <property type="entry name" value="BLL4672 PROTEIN-RELATED"/>
    <property type="match status" value="1"/>
</dbReference>
<dbReference type="Pfam" id="PF13560">
    <property type="entry name" value="HTH_31"/>
    <property type="match status" value="1"/>
</dbReference>
<dbReference type="Pfam" id="PF17765">
    <property type="entry name" value="MLTR_LBD"/>
    <property type="match status" value="1"/>
</dbReference>
<evidence type="ECO:0000259" key="1">
    <source>
        <dbReference type="PROSITE" id="PS50943"/>
    </source>
</evidence>
<accession>A0A1V4EVL3</accession>
<sequence>MLSPRISLGEFLRSRRERLVPEDAGLPSHGRRRTPGLRREEVAQLANIGTSWYTSLEQGRSVNPSEDVLNNIATALQLTEDERRHLHLLARPVEQSKLETSELSVALKRTIIALDPNPAFIMEKWWDLLFWNEAAELVFRLPSFSTNIKQGPNWLRRFLTDPELKSNTSDWENKAKIMIANFRTDYAFYSNDEHFKNLIEEFTQVSVLFRETWPRHDVQVVTDCHKQWHDPRIGEMEFEHVVLQPSTELDVKIMIYTASAETATRLASLRGVRV</sequence>
<dbReference type="Gene3D" id="1.10.260.40">
    <property type="entry name" value="lambda repressor-like DNA-binding domains"/>
    <property type="match status" value="1"/>
</dbReference>
<dbReference type="SUPFAM" id="SSF47413">
    <property type="entry name" value="lambda repressor-like DNA-binding domains"/>
    <property type="match status" value="1"/>
</dbReference>
<dbReference type="PROSITE" id="PS50943">
    <property type="entry name" value="HTH_CROC1"/>
    <property type="match status" value="1"/>
</dbReference>
<protein>
    <submittedName>
        <fullName evidence="2">Transcriptional regulator</fullName>
    </submittedName>
</protein>